<dbReference type="EMBL" id="SHOA02000008">
    <property type="protein sequence ID" value="TDH65983.1"/>
    <property type="molecule type" value="Genomic_DNA"/>
</dbReference>
<keyword evidence="1" id="KW-1133">Transmembrane helix</keyword>
<keyword evidence="1" id="KW-0472">Membrane</keyword>
<feature type="transmembrane region" description="Helical" evidence="1">
    <location>
        <begin position="71"/>
        <end position="89"/>
    </location>
</feature>
<protein>
    <recommendedName>
        <fullName evidence="2">Fatty acid desaturase domain-containing protein</fullName>
    </recommendedName>
</protein>
<name>A0A976IBH6_BRELC</name>
<dbReference type="PANTHER" id="PTHR32100">
    <property type="entry name" value="OMEGA-6 FATTY ACID DESATURASE, CHLOROPLASTIC"/>
    <property type="match status" value="1"/>
</dbReference>
<organism evidence="3 4">
    <name type="scientific">Bremia lactucae</name>
    <name type="common">Lettuce downy mildew</name>
    <dbReference type="NCBI Taxonomy" id="4779"/>
    <lineage>
        <taxon>Eukaryota</taxon>
        <taxon>Sar</taxon>
        <taxon>Stramenopiles</taxon>
        <taxon>Oomycota</taxon>
        <taxon>Peronosporomycetes</taxon>
        <taxon>Peronosporales</taxon>
        <taxon>Peronosporaceae</taxon>
        <taxon>Bremia</taxon>
    </lineage>
</organism>
<reference evidence="3 4" key="1">
    <citation type="journal article" date="2021" name="Genome Biol.">
        <title>AFLAP: assembly-free linkage analysis pipeline using k-mers from genome sequencing data.</title>
        <authorList>
            <person name="Fletcher K."/>
            <person name="Zhang L."/>
            <person name="Gil J."/>
            <person name="Han R."/>
            <person name="Cavanaugh K."/>
            <person name="Michelmore R."/>
        </authorList>
    </citation>
    <scope>NUCLEOTIDE SEQUENCE [LARGE SCALE GENOMIC DNA]</scope>
    <source>
        <strain evidence="3 4">SF5</strain>
    </source>
</reference>
<feature type="transmembrane region" description="Helical" evidence="1">
    <location>
        <begin position="271"/>
        <end position="291"/>
    </location>
</feature>
<evidence type="ECO:0000313" key="4">
    <source>
        <dbReference type="Proteomes" id="UP000294530"/>
    </source>
</evidence>
<dbReference type="CDD" id="cd03507">
    <property type="entry name" value="Delta12-FADS-like"/>
    <property type="match status" value="1"/>
</dbReference>
<evidence type="ECO:0000256" key="1">
    <source>
        <dbReference type="SAM" id="Phobius"/>
    </source>
</evidence>
<dbReference type="InterPro" id="IPR012171">
    <property type="entry name" value="Fatty_acid_desaturase"/>
</dbReference>
<dbReference type="KEGG" id="blac:94348647"/>
<dbReference type="GeneID" id="94348647"/>
<dbReference type="OrthoDB" id="1461976at2759"/>
<dbReference type="GO" id="GO:0016491">
    <property type="term" value="F:oxidoreductase activity"/>
    <property type="evidence" value="ECO:0007669"/>
    <property type="project" value="InterPro"/>
</dbReference>
<dbReference type="InterPro" id="IPR005804">
    <property type="entry name" value="FA_desaturase_dom"/>
</dbReference>
<dbReference type="RefSeq" id="XP_067815482.1">
    <property type="nucleotide sequence ID" value="XM_067962976.1"/>
</dbReference>
<dbReference type="AlphaFoldDB" id="A0A976IBH6"/>
<feature type="transmembrane region" description="Helical" evidence="1">
    <location>
        <begin position="131"/>
        <end position="151"/>
    </location>
</feature>
<keyword evidence="1" id="KW-0812">Transmembrane</keyword>
<evidence type="ECO:0000313" key="3">
    <source>
        <dbReference type="EMBL" id="TDH65983.1"/>
    </source>
</evidence>
<keyword evidence="4" id="KW-1185">Reference proteome</keyword>
<gene>
    <name evidence="3" type="ORF">CCR75_004890</name>
</gene>
<accession>A0A976IBH6</accession>
<evidence type="ECO:0000259" key="2">
    <source>
        <dbReference type="Pfam" id="PF00487"/>
    </source>
</evidence>
<feature type="transmembrane region" description="Helical" evidence="1">
    <location>
        <begin position="95"/>
        <end position="119"/>
    </location>
</feature>
<proteinExistence type="predicted"/>
<feature type="transmembrane region" description="Helical" evidence="1">
    <location>
        <begin position="192"/>
        <end position="213"/>
    </location>
</feature>
<feature type="transmembrane region" description="Helical" evidence="1">
    <location>
        <begin position="242"/>
        <end position="265"/>
    </location>
</feature>
<sequence>MAILNPEAESAAKQASQSEAKQRELANAGYKHVSGAPAPLPLDVPNFSLRDLRAAIPKHCFERSYVKSTYYLMKNLLVCAALFYGAAYIDQMGVMAYFLWPVYWFMQGSYLTGLWVLAHECGHQAFCPNEVVNNIIGLIVHSALLVPYHSWRISHRKHHSNTGSCENDEVFVPITRSGIASSWNETLENSPLYQLFRIVFMLVVGWMPGYLFFNATGPNKYWGKSRSHFNPHSAIYSDRERWMIVLSDAFLVLAIGAIAASVYHFSFFTVFQFYIVPYVIVNAYLVLITFLQHTDTFIPHFREEEWNWLRGALCTVDRSFGAFLDSVVHHIVDTHVCHHMFSKMPFYHCVEATDAMKPLLGKFYLQDHTPIPRALWRSFTHCKFIEDDGNVAFYKKKL</sequence>
<comment type="caution">
    <text evidence="3">The sequence shown here is derived from an EMBL/GenBank/DDBJ whole genome shotgun (WGS) entry which is preliminary data.</text>
</comment>
<feature type="domain" description="Fatty acid desaturase" evidence="2">
    <location>
        <begin position="100"/>
        <end position="366"/>
    </location>
</feature>
<dbReference type="Pfam" id="PF00487">
    <property type="entry name" value="FA_desaturase"/>
    <property type="match status" value="1"/>
</dbReference>
<dbReference type="GO" id="GO:0006629">
    <property type="term" value="P:lipid metabolic process"/>
    <property type="evidence" value="ECO:0007669"/>
    <property type="project" value="InterPro"/>
</dbReference>
<dbReference type="Proteomes" id="UP000294530">
    <property type="component" value="Unassembled WGS sequence"/>
</dbReference>